<keyword evidence="4 9" id="KW-0689">Ribosomal protein</keyword>
<evidence type="ECO:0000256" key="1">
    <source>
        <dbReference type="ARBA" id="ARBA00004173"/>
    </source>
</evidence>
<dbReference type="EMBL" id="PUHW01000170">
    <property type="protein sequence ID" value="KAG0688233.1"/>
    <property type="molecule type" value="Genomic_DNA"/>
</dbReference>
<feature type="compositionally biased region" description="Basic and acidic residues" evidence="8">
    <location>
        <begin position="33"/>
        <end position="51"/>
    </location>
</feature>
<dbReference type="PANTHER" id="PTHR12810">
    <property type="entry name" value="MITOCHONDRIAL 28S RIBOSOMAL PROTEIN S29"/>
    <property type="match status" value="1"/>
</dbReference>
<dbReference type="Pfam" id="PF10236">
    <property type="entry name" value="DAP3"/>
    <property type="match status" value="1"/>
</dbReference>
<evidence type="ECO:0000256" key="5">
    <source>
        <dbReference type="ARBA" id="ARBA00023128"/>
    </source>
</evidence>
<evidence type="ECO:0000313" key="9">
    <source>
        <dbReference type="EMBL" id="KAG0688233.1"/>
    </source>
</evidence>
<reference evidence="9" key="1">
    <citation type="submission" date="2020-11" db="EMBL/GenBank/DDBJ databases">
        <title>Kefir isolates.</title>
        <authorList>
            <person name="Marcisauskas S."/>
            <person name="Kim Y."/>
            <person name="Blasche S."/>
        </authorList>
    </citation>
    <scope>NUCLEOTIDE SEQUENCE</scope>
    <source>
        <strain evidence="9">Olga-1</strain>
    </source>
</reference>
<dbReference type="PANTHER" id="PTHR12810:SF0">
    <property type="entry name" value="SMALL RIBOSOMAL SUBUNIT PROTEIN MS29"/>
    <property type="match status" value="1"/>
</dbReference>
<comment type="subcellular location">
    <subcellularLocation>
        <location evidence="1">Mitochondrion</location>
    </subcellularLocation>
</comment>
<comment type="similarity">
    <text evidence="2">Belongs to the mitochondrion-specific ribosomal protein mS29 family.</text>
</comment>
<keyword evidence="6" id="KW-0687">Ribonucleoprotein</keyword>
<keyword evidence="10" id="KW-1185">Reference proteome</keyword>
<name>A0A9P7BGF3_9ASCO</name>
<sequence length="466" mass="53175">MLSLKSISQYRNFSQSSKLLAAAATRKSFNKKSSYDKSKNKKGPGNDKSFKDSILTKNYKKKALDNDKSLIKQLKSISIADKEDINNTFVKYPTKYIRKLRVAGSFKPNQYNELYSQPLTLYRSIEDSKLLEIIKNSSINSSLNNRYLINGDSGIGKSTILSHYQSFALCLNKGNAILFPISNADLLVNGSNDFKLNPLTKFYDQPMYTREFLKKFKNLNNDILSKIPLSKEIIPITNLFKPSTNNKINGSLLDFINFFLQSSSNSIESNTTFAFNTLLDELSMQSISPVFLTIDNFSAFIQNGMTNYRDTENRKIYFQKFSIIDKLLKFISGEQNFKNGSIMIATHGEHRLKNNVTLDVISGEKLIDDFAYSKFKDFDYQLANRLIQNDGIKNFKISKFNLDECKSLITHLFKFNLIHNEYDLENKLINHGNMENAIDQIASEKYLISGNGIPKLVLDSCILSYA</sequence>
<dbReference type="InterPro" id="IPR019368">
    <property type="entry name" value="Ribosomal_mS29"/>
</dbReference>
<evidence type="ECO:0000256" key="3">
    <source>
        <dbReference type="ARBA" id="ARBA00022946"/>
    </source>
</evidence>
<evidence type="ECO:0000313" key="10">
    <source>
        <dbReference type="Proteomes" id="UP000697127"/>
    </source>
</evidence>
<organism evidence="9 10">
    <name type="scientific">Pichia californica</name>
    <dbReference type="NCBI Taxonomy" id="460514"/>
    <lineage>
        <taxon>Eukaryota</taxon>
        <taxon>Fungi</taxon>
        <taxon>Dikarya</taxon>
        <taxon>Ascomycota</taxon>
        <taxon>Saccharomycotina</taxon>
        <taxon>Pichiomycetes</taxon>
        <taxon>Pichiales</taxon>
        <taxon>Pichiaceae</taxon>
        <taxon>Pichia</taxon>
    </lineage>
</organism>
<evidence type="ECO:0000256" key="6">
    <source>
        <dbReference type="ARBA" id="ARBA00023274"/>
    </source>
</evidence>
<keyword evidence="5" id="KW-0496">Mitochondrion</keyword>
<evidence type="ECO:0000256" key="4">
    <source>
        <dbReference type="ARBA" id="ARBA00022980"/>
    </source>
</evidence>
<accession>A0A9P7BGF3</accession>
<protein>
    <recommendedName>
        <fullName evidence="7">Small ribosomal subunit protein mS29</fullName>
    </recommendedName>
</protein>
<feature type="region of interest" description="Disordered" evidence="8">
    <location>
        <begin position="26"/>
        <end position="51"/>
    </location>
</feature>
<dbReference type="GO" id="GO:0003735">
    <property type="term" value="F:structural constituent of ribosome"/>
    <property type="evidence" value="ECO:0007669"/>
    <property type="project" value="TreeGrafter"/>
</dbReference>
<comment type="caution">
    <text evidence="9">The sequence shown here is derived from an EMBL/GenBank/DDBJ whole genome shotgun (WGS) entry which is preliminary data.</text>
</comment>
<keyword evidence="3" id="KW-0809">Transit peptide</keyword>
<evidence type="ECO:0000256" key="7">
    <source>
        <dbReference type="ARBA" id="ARBA00035140"/>
    </source>
</evidence>
<gene>
    <name evidence="9" type="primary">RSM23</name>
    <name evidence="9" type="ORF">C6P40_001262</name>
</gene>
<dbReference type="OrthoDB" id="274828at2759"/>
<proteinExistence type="inferred from homology"/>
<dbReference type="Proteomes" id="UP000697127">
    <property type="component" value="Unassembled WGS sequence"/>
</dbReference>
<evidence type="ECO:0000256" key="2">
    <source>
        <dbReference type="ARBA" id="ARBA00009863"/>
    </source>
</evidence>
<evidence type="ECO:0000256" key="8">
    <source>
        <dbReference type="SAM" id="MobiDB-lite"/>
    </source>
</evidence>
<dbReference type="GO" id="GO:0005763">
    <property type="term" value="C:mitochondrial small ribosomal subunit"/>
    <property type="evidence" value="ECO:0007669"/>
    <property type="project" value="TreeGrafter"/>
</dbReference>
<dbReference type="AlphaFoldDB" id="A0A9P7BGF3"/>